<evidence type="ECO:0000313" key="3">
    <source>
        <dbReference type="Proteomes" id="UP000660745"/>
    </source>
</evidence>
<keyword evidence="3" id="KW-1185">Reference proteome</keyword>
<dbReference type="InterPro" id="IPR036390">
    <property type="entry name" value="WH_DNA-bd_sf"/>
</dbReference>
<dbReference type="PANTHER" id="PTHR33164:SF57">
    <property type="entry name" value="MARR-FAMILY TRANSCRIPTIONAL REGULATOR"/>
    <property type="match status" value="1"/>
</dbReference>
<dbReference type="InterPro" id="IPR039422">
    <property type="entry name" value="MarR/SlyA-like"/>
</dbReference>
<name>A0A918AB34_9ACTN</name>
<accession>A0A918AB34</accession>
<dbReference type="PRINTS" id="PR00598">
    <property type="entry name" value="HTHMARR"/>
</dbReference>
<protein>
    <submittedName>
        <fullName evidence="2">MarR family transcriptional regulator</fullName>
    </submittedName>
</protein>
<comment type="caution">
    <text evidence="2">The sequence shown here is derived from an EMBL/GenBank/DDBJ whole genome shotgun (WGS) entry which is preliminary data.</text>
</comment>
<reference evidence="2" key="1">
    <citation type="journal article" date="2014" name="Int. J. Syst. Evol. Microbiol.">
        <title>Complete genome sequence of Corynebacterium casei LMG S-19264T (=DSM 44701T), isolated from a smear-ripened cheese.</title>
        <authorList>
            <consortium name="US DOE Joint Genome Institute (JGI-PGF)"/>
            <person name="Walter F."/>
            <person name="Albersmeier A."/>
            <person name="Kalinowski J."/>
            <person name="Ruckert C."/>
        </authorList>
    </citation>
    <scope>NUCLEOTIDE SEQUENCE</scope>
    <source>
        <strain evidence="2">CGMCC 4.7430</strain>
    </source>
</reference>
<sequence>MYSKGVAMNEQEQGSAGPDLLSELLPRLTNLGAILNRGHLIEHALEAAGVPLERPAMSVLITVHLAGRSLRVGEIAGRMEVVGPHVTRLVNDLEKRGLVNRVADPFDQRSRLVELTAEGASATERYLRFIIGWFTGVLADWPEQDRQDLGRLLGRFADDIAVHLAALAD</sequence>
<dbReference type="InterPro" id="IPR036388">
    <property type="entry name" value="WH-like_DNA-bd_sf"/>
</dbReference>
<evidence type="ECO:0000313" key="2">
    <source>
        <dbReference type="EMBL" id="GGP13585.1"/>
    </source>
</evidence>
<dbReference type="EMBL" id="BMNK01000014">
    <property type="protein sequence ID" value="GGP13585.1"/>
    <property type="molecule type" value="Genomic_DNA"/>
</dbReference>
<dbReference type="PANTHER" id="PTHR33164">
    <property type="entry name" value="TRANSCRIPTIONAL REGULATOR, MARR FAMILY"/>
    <property type="match status" value="1"/>
</dbReference>
<proteinExistence type="predicted"/>
<dbReference type="Gene3D" id="1.10.10.10">
    <property type="entry name" value="Winged helix-like DNA-binding domain superfamily/Winged helix DNA-binding domain"/>
    <property type="match status" value="1"/>
</dbReference>
<evidence type="ECO:0000259" key="1">
    <source>
        <dbReference type="PROSITE" id="PS50995"/>
    </source>
</evidence>
<feature type="domain" description="HTH marR-type" evidence="1">
    <location>
        <begin position="21"/>
        <end position="158"/>
    </location>
</feature>
<gene>
    <name evidence="2" type="ORF">GCM10012278_65940</name>
</gene>
<reference evidence="2" key="2">
    <citation type="submission" date="2020-09" db="EMBL/GenBank/DDBJ databases">
        <authorList>
            <person name="Sun Q."/>
            <person name="Zhou Y."/>
        </authorList>
    </citation>
    <scope>NUCLEOTIDE SEQUENCE</scope>
    <source>
        <strain evidence="2">CGMCC 4.7430</strain>
    </source>
</reference>
<dbReference type="AlphaFoldDB" id="A0A918AB34"/>
<dbReference type="Pfam" id="PF01047">
    <property type="entry name" value="MarR"/>
    <property type="match status" value="1"/>
</dbReference>
<dbReference type="SUPFAM" id="SSF46785">
    <property type="entry name" value="Winged helix' DNA-binding domain"/>
    <property type="match status" value="1"/>
</dbReference>
<organism evidence="2 3">
    <name type="scientific">Nonomuraea glycinis</name>
    <dbReference type="NCBI Taxonomy" id="2047744"/>
    <lineage>
        <taxon>Bacteria</taxon>
        <taxon>Bacillati</taxon>
        <taxon>Actinomycetota</taxon>
        <taxon>Actinomycetes</taxon>
        <taxon>Streptosporangiales</taxon>
        <taxon>Streptosporangiaceae</taxon>
        <taxon>Nonomuraea</taxon>
    </lineage>
</organism>
<dbReference type="GO" id="GO:0006950">
    <property type="term" value="P:response to stress"/>
    <property type="evidence" value="ECO:0007669"/>
    <property type="project" value="TreeGrafter"/>
</dbReference>
<dbReference type="PROSITE" id="PS50995">
    <property type="entry name" value="HTH_MARR_2"/>
    <property type="match status" value="1"/>
</dbReference>
<dbReference type="GO" id="GO:0003700">
    <property type="term" value="F:DNA-binding transcription factor activity"/>
    <property type="evidence" value="ECO:0007669"/>
    <property type="project" value="InterPro"/>
</dbReference>
<dbReference type="InterPro" id="IPR000835">
    <property type="entry name" value="HTH_MarR-typ"/>
</dbReference>
<dbReference type="Proteomes" id="UP000660745">
    <property type="component" value="Unassembled WGS sequence"/>
</dbReference>
<dbReference type="SMART" id="SM00347">
    <property type="entry name" value="HTH_MARR"/>
    <property type="match status" value="1"/>
</dbReference>